<dbReference type="AlphaFoldDB" id="A0A0J8GQR0"/>
<evidence type="ECO:0000256" key="3">
    <source>
        <dbReference type="SAM" id="SignalP"/>
    </source>
</evidence>
<evidence type="ECO:0000256" key="1">
    <source>
        <dbReference type="ARBA" id="ARBA00005523"/>
    </source>
</evidence>
<protein>
    <recommendedName>
        <fullName evidence="6">Cytochrome b562</fullName>
    </recommendedName>
</protein>
<comment type="similarity">
    <text evidence="1">Belongs to the cytochrome b562 family.</text>
</comment>
<evidence type="ECO:0000313" key="4">
    <source>
        <dbReference type="EMBL" id="KMT65052.1"/>
    </source>
</evidence>
<accession>A0A0J8GQR0</accession>
<dbReference type="Gene3D" id="1.20.120.10">
    <property type="entry name" value="Cytochrome c/b562"/>
    <property type="match status" value="1"/>
</dbReference>
<organism evidence="4 5">
    <name type="scientific">Catenovulum maritimum</name>
    <dbReference type="NCBI Taxonomy" id="1513271"/>
    <lineage>
        <taxon>Bacteria</taxon>
        <taxon>Pseudomonadati</taxon>
        <taxon>Pseudomonadota</taxon>
        <taxon>Gammaproteobacteria</taxon>
        <taxon>Alteromonadales</taxon>
        <taxon>Alteromonadaceae</taxon>
        <taxon>Catenovulum</taxon>
    </lineage>
</organism>
<evidence type="ECO:0008006" key="6">
    <source>
        <dbReference type="Google" id="ProtNLM"/>
    </source>
</evidence>
<dbReference type="GO" id="GO:0009055">
    <property type="term" value="F:electron transfer activity"/>
    <property type="evidence" value="ECO:0007669"/>
    <property type="project" value="InterPro"/>
</dbReference>
<reference evidence="4 5" key="1">
    <citation type="submission" date="2015-04" db="EMBL/GenBank/DDBJ databases">
        <title>Draft Genome Sequence of the Novel Agar-Digesting Marine Bacterium Q1.</title>
        <authorList>
            <person name="Li Y."/>
            <person name="Li D."/>
            <person name="Chen G."/>
            <person name="Du Z."/>
        </authorList>
    </citation>
    <scope>NUCLEOTIDE SEQUENCE [LARGE SCALE GENOMIC DNA]</scope>
    <source>
        <strain evidence="4 5">Q1</strain>
    </source>
</reference>
<dbReference type="GO" id="GO:0020037">
    <property type="term" value="F:heme binding"/>
    <property type="evidence" value="ECO:0007669"/>
    <property type="project" value="InterPro"/>
</dbReference>
<name>A0A0J8GQR0_9ALTE</name>
<keyword evidence="5" id="KW-1185">Reference proteome</keyword>
<dbReference type="GO" id="GO:0022900">
    <property type="term" value="P:electron transport chain"/>
    <property type="evidence" value="ECO:0007669"/>
    <property type="project" value="InterPro"/>
</dbReference>
<dbReference type="InterPro" id="IPR009155">
    <property type="entry name" value="Cyt_b562"/>
</dbReference>
<comment type="caution">
    <text evidence="4">The sequence shown here is derived from an EMBL/GenBank/DDBJ whole genome shotgun (WGS) entry which is preliminary data.</text>
</comment>
<keyword evidence="2 3" id="KW-0732">Signal</keyword>
<feature type="chain" id="PRO_5005298888" description="Cytochrome b562" evidence="3">
    <location>
        <begin position="21"/>
        <end position="141"/>
    </location>
</feature>
<dbReference type="SUPFAM" id="SSF47175">
    <property type="entry name" value="Cytochromes"/>
    <property type="match status" value="1"/>
</dbReference>
<evidence type="ECO:0000313" key="5">
    <source>
        <dbReference type="Proteomes" id="UP000037600"/>
    </source>
</evidence>
<dbReference type="RefSeq" id="WP_048692554.1">
    <property type="nucleotide sequence ID" value="NZ_KQ130491.1"/>
</dbReference>
<dbReference type="Pfam" id="PF07361">
    <property type="entry name" value="Cytochrom_B562"/>
    <property type="match status" value="1"/>
</dbReference>
<evidence type="ECO:0000256" key="2">
    <source>
        <dbReference type="ARBA" id="ARBA00022729"/>
    </source>
</evidence>
<gene>
    <name evidence="4" type="ORF">XM47_11285</name>
</gene>
<dbReference type="InterPro" id="IPR010980">
    <property type="entry name" value="Cyt_c/b562"/>
</dbReference>
<feature type="signal peptide" evidence="3">
    <location>
        <begin position="1"/>
        <end position="20"/>
    </location>
</feature>
<dbReference type="Proteomes" id="UP000037600">
    <property type="component" value="Unassembled WGS sequence"/>
</dbReference>
<sequence>MKRVLLASLLTLAMVPTSYAASAKCGETPLAEIMGDMKKTMKSLKPALAKGQADEIAQLAGKLESLAEKSIDYIPLKISETKQLNPKQKAQFTKYQEGMKKLASVAKELASAKDDKTRKDLAKQIGKINKQGHRAFKMKCD</sequence>
<dbReference type="EMBL" id="LAZL01000016">
    <property type="protein sequence ID" value="KMT65052.1"/>
    <property type="molecule type" value="Genomic_DNA"/>
</dbReference>
<dbReference type="OrthoDB" id="6106480at2"/>
<dbReference type="GO" id="GO:0042597">
    <property type="term" value="C:periplasmic space"/>
    <property type="evidence" value="ECO:0007669"/>
    <property type="project" value="InterPro"/>
</dbReference>
<proteinExistence type="inferred from homology"/>
<dbReference type="GO" id="GO:0005506">
    <property type="term" value="F:iron ion binding"/>
    <property type="evidence" value="ECO:0007669"/>
    <property type="project" value="InterPro"/>
</dbReference>